<proteinExistence type="predicted"/>
<dbReference type="Proteomes" id="UP001162992">
    <property type="component" value="Chromosome 21"/>
</dbReference>
<evidence type="ECO:0000313" key="2">
    <source>
        <dbReference type="Proteomes" id="UP001162992"/>
    </source>
</evidence>
<organism evidence="1 2">
    <name type="scientific">Diphasiastrum complanatum</name>
    <name type="common">Issler's clubmoss</name>
    <name type="synonym">Lycopodium complanatum</name>
    <dbReference type="NCBI Taxonomy" id="34168"/>
    <lineage>
        <taxon>Eukaryota</taxon>
        <taxon>Viridiplantae</taxon>
        <taxon>Streptophyta</taxon>
        <taxon>Embryophyta</taxon>
        <taxon>Tracheophyta</taxon>
        <taxon>Lycopodiopsida</taxon>
        <taxon>Lycopodiales</taxon>
        <taxon>Lycopodiaceae</taxon>
        <taxon>Lycopodioideae</taxon>
        <taxon>Diphasiastrum</taxon>
    </lineage>
</organism>
<sequence>MAKLLFRRISLVLVIGVIVADAVDLAGYEFSDDPTDENTSDKKDSGESGSSSNSGSGFGSGYGLVEIQDMLAVPVPSQDQDMVLDQDTATVQDLMGLLVTVMAMAQALEAE</sequence>
<protein>
    <submittedName>
        <fullName evidence="1">Uncharacterized protein</fullName>
    </submittedName>
</protein>
<gene>
    <name evidence="1" type="ORF">O6H91_21G055600</name>
</gene>
<name>A0ACC2ALV1_DIPCM</name>
<keyword evidence="2" id="KW-1185">Reference proteome</keyword>
<dbReference type="EMBL" id="CM055112">
    <property type="protein sequence ID" value="KAJ7518102.1"/>
    <property type="molecule type" value="Genomic_DNA"/>
</dbReference>
<accession>A0ACC2ALV1</accession>
<evidence type="ECO:0000313" key="1">
    <source>
        <dbReference type="EMBL" id="KAJ7518102.1"/>
    </source>
</evidence>
<reference evidence="2" key="1">
    <citation type="journal article" date="2024" name="Proc. Natl. Acad. Sci. U.S.A.">
        <title>Extraordinary preservation of gene collinearity over three hundred million years revealed in homosporous lycophytes.</title>
        <authorList>
            <person name="Li C."/>
            <person name="Wickell D."/>
            <person name="Kuo L.Y."/>
            <person name="Chen X."/>
            <person name="Nie B."/>
            <person name="Liao X."/>
            <person name="Peng D."/>
            <person name="Ji J."/>
            <person name="Jenkins J."/>
            <person name="Williams M."/>
            <person name="Shu S."/>
            <person name="Plott C."/>
            <person name="Barry K."/>
            <person name="Rajasekar S."/>
            <person name="Grimwood J."/>
            <person name="Han X."/>
            <person name="Sun S."/>
            <person name="Hou Z."/>
            <person name="He W."/>
            <person name="Dai G."/>
            <person name="Sun C."/>
            <person name="Schmutz J."/>
            <person name="Leebens-Mack J.H."/>
            <person name="Li F.W."/>
            <person name="Wang L."/>
        </authorList>
    </citation>
    <scope>NUCLEOTIDE SEQUENCE [LARGE SCALE GENOMIC DNA]</scope>
    <source>
        <strain evidence="2">cv. PW_Plant_1</strain>
    </source>
</reference>
<comment type="caution">
    <text evidence="1">The sequence shown here is derived from an EMBL/GenBank/DDBJ whole genome shotgun (WGS) entry which is preliminary data.</text>
</comment>